<dbReference type="Proteomes" id="UP000298416">
    <property type="component" value="Unassembled WGS sequence"/>
</dbReference>
<reference evidence="1" key="2">
    <citation type="submission" date="2020-08" db="EMBL/GenBank/DDBJ databases">
        <title>Plant Genome Project.</title>
        <authorList>
            <person name="Zhang R.-G."/>
        </authorList>
    </citation>
    <scope>NUCLEOTIDE SEQUENCE</scope>
    <source>
        <strain evidence="1">Huo1</strain>
        <tissue evidence="1">Leaf</tissue>
    </source>
</reference>
<keyword evidence="2" id="KW-1185">Reference proteome</keyword>
<protein>
    <submittedName>
        <fullName evidence="1">Uncharacterized protein</fullName>
    </submittedName>
</protein>
<organism evidence="1">
    <name type="scientific">Salvia splendens</name>
    <name type="common">Scarlet sage</name>
    <dbReference type="NCBI Taxonomy" id="180675"/>
    <lineage>
        <taxon>Eukaryota</taxon>
        <taxon>Viridiplantae</taxon>
        <taxon>Streptophyta</taxon>
        <taxon>Embryophyta</taxon>
        <taxon>Tracheophyta</taxon>
        <taxon>Spermatophyta</taxon>
        <taxon>Magnoliopsida</taxon>
        <taxon>eudicotyledons</taxon>
        <taxon>Gunneridae</taxon>
        <taxon>Pentapetalae</taxon>
        <taxon>asterids</taxon>
        <taxon>lamiids</taxon>
        <taxon>Lamiales</taxon>
        <taxon>Lamiaceae</taxon>
        <taxon>Nepetoideae</taxon>
        <taxon>Mentheae</taxon>
        <taxon>Salviinae</taxon>
        <taxon>Salvia</taxon>
        <taxon>Salvia subgen. Calosphace</taxon>
        <taxon>core Calosphace</taxon>
    </lineage>
</organism>
<proteinExistence type="predicted"/>
<accession>A0A8X8ZII5</accession>
<comment type="caution">
    <text evidence="1">The sequence shown here is derived from an EMBL/GenBank/DDBJ whole genome shotgun (WGS) entry which is preliminary data.</text>
</comment>
<evidence type="ECO:0000313" key="1">
    <source>
        <dbReference type="EMBL" id="KAG6406272.1"/>
    </source>
</evidence>
<dbReference type="AlphaFoldDB" id="A0A8X8ZII5"/>
<gene>
    <name evidence="1" type="ORF">SASPL_133872</name>
</gene>
<sequence length="80" mass="8837">MITIVSCQSCNPDNEKIDVGTKEDKGMKLKKLLFGFEKTGNKGGLEGFNSDEPIVCCVYLYATEDCMPSLCMDANCWTTL</sequence>
<dbReference type="EMBL" id="PNBA02000012">
    <property type="protein sequence ID" value="KAG6406272.1"/>
    <property type="molecule type" value="Genomic_DNA"/>
</dbReference>
<reference evidence="1" key="1">
    <citation type="submission" date="2018-01" db="EMBL/GenBank/DDBJ databases">
        <authorList>
            <person name="Mao J.F."/>
        </authorList>
    </citation>
    <scope>NUCLEOTIDE SEQUENCE</scope>
    <source>
        <strain evidence="1">Huo1</strain>
        <tissue evidence="1">Leaf</tissue>
    </source>
</reference>
<name>A0A8X8ZII5_SALSN</name>
<evidence type="ECO:0000313" key="2">
    <source>
        <dbReference type="Proteomes" id="UP000298416"/>
    </source>
</evidence>